<dbReference type="NCBIfam" id="NF047790">
    <property type="entry name" value="tRNAmsioHdxaseMiaE"/>
    <property type="match status" value="1"/>
</dbReference>
<dbReference type="PANTHER" id="PTHR42637">
    <property type="entry name" value="TRNA-(MS[2]IO[6]A)-HYDROXYLASE"/>
    <property type="match status" value="1"/>
</dbReference>
<dbReference type="InterPro" id="IPR012347">
    <property type="entry name" value="Ferritin-like"/>
</dbReference>
<organism evidence="1">
    <name type="scientific">Shewanella putrefaciens (strain CN-32 / ATCC BAA-453)</name>
    <dbReference type="NCBI Taxonomy" id="319224"/>
    <lineage>
        <taxon>Bacteria</taxon>
        <taxon>Pseudomonadati</taxon>
        <taxon>Pseudomonadota</taxon>
        <taxon>Gammaproteobacteria</taxon>
        <taxon>Alteromonadales</taxon>
        <taxon>Shewanellaceae</taxon>
        <taxon>Shewanella</taxon>
    </lineage>
</organism>
<proteinExistence type="predicted"/>
<protein>
    <submittedName>
        <fullName evidence="1">tRNA--hydroxylase</fullName>
    </submittedName>
</protein>
<dbReference type="EMBL" id="CP000681">
    <property type="protein sequence ID" value="ABP75209.1"/>
    <property type="molecule type" value="Genomic_DNA"/>
</dbReference>
<dbReference type="PANTHER" id="PTHR42637:SF1">
    <property type="entry name" value="TRNA 2-(METHYLSULFANYL)-N(6)-ISOPENTENYLADENOSINE(37) HYDROXYLASE"/>
    <property type="match status" value="1"/>
</dbReference>
<accession>A4Y5H6</accession>
<dbReference type="GO" id="GO:0006400">
    <property type="term" value="P:tRNA modification"/>
    <property type="evidence" value="ECO:0007669"/>
    <property type="project" value="InterPro"/>
</dbReference>
<dbReference type="SUPFAM" id="SSF47240">
    <property type="entry name" value="Ferritin-like"/>
    <property type="match status" value="1"/>
</dbReference>
<dbReference type="GO" id="GO:0045301">
    <property type="term" value="F:tRNA 2-(methylsulfanyl)-N(6)-isopentenyladenosine(37) hydroxylase activity"/>
    <property type="evidence" value="ECO:0007669"/>
    <property type="project" value="InterPro"/>
</dbReference>
<dbReference type="HOGENOM" id="CLU_056571_0_0_6"/>
<dbReference type="PIRSF" id="PIRSF020736">
    <property type="entry name" value="MiaE"/>
    <property type="match status" value="1"/>
</dbReference>
<dbReference type="AlphaFoldDB" id="A4Y5H6"/>
<evidence type="ECO:0000313" key="1">
    <source>
        <dbReference type="EMBL" id="ABP75209.1"/>
    </source>
</evidence>
<dbReference type="eggNOG" id="COG4445">
    <property type="taxonomic scope" value="Bacteria"/>
</dbReference>
<dbReference type="InterPro" id="IPR010386">
    <property type="entry name" value="tRNA-Hydrxlase_MiaE"/>
</dbReference>
<sequence length="269" mass="31716">MRKMAKYFKMIESQAMQQLLAPIHAFLRCETPQTWIDNAKLPTSLDELLIDHCNCELKAAQTAMFLLRRYALDKDSGRLLLAWAKPYEEFVYLKDRDIEQFLSRDAKKNELATQFIPNGNFEFAIDLIQPLIRLIKEEFHHFEQVLELMHARHIPYRNIRAGRYAKGMMSYVTTHEKHILRDKLIVGAYIEARSCERFAKLAPYLDDELNRFYVSLLRSEARHYEDYLKLAQRVSSEDISDRVAYFGLKEAELIMALDDEFRFHSGQPV</sequence>
<dbReference type="InterPro" id="IPR009078">
    <property type="entry name" value="Ferritin-like_SF"/>
</dbReference>
<name>A4Y5H6_SHEPC</name>
<dbReference type="Gene3D" id="1.20.1260.10">
    <property type="match status" value="1"/>
</dbReference>
<dbReference type="Pfam" id="PF06175">
    <property type="entry name" value="MiaE"/>
    <property type="match status" value="1"/>
</dbReference>
<gene>
    <name evidence="1" type="ordered locus">Sputcn32_1484</name>
</gene>
<dbReference type="KEGG" id="spc:Sputcn32_1484"/>
<reference evidence="1" key="1">
    <citation type="submission" date="2007-04" db="EMBL/GenBank/DDBJ databases">
        <title>Complete sequence of Shewanella putrefaciens CN-32.</title>
        <authorList>
            <consortium name="US DOE Joint Genome Institute"/>
            <person name="Copeland A."/>
            <person name="Lucas S."/>
            <person name="Lapidus A."/>
            <person name="Barry K."/>
            <person name="Detter J.C."/>
            <person name="Glavina del Rio T."/>
            <person name="Hammon N."/>
            <person name="Israni S."/>
            <person name="Dalin E."/>
            <person name="Tice H."/>
            <person name="Pitluck S."/>
            <person name="Chain P."/>
            <person name="Malfatti S."/>
            <person name="Shin M."/>
            <person name="Vergez L."/>
            <person name="Schmutz J."/>
            <person name="Larimer F."/>
            <person name="Land M."/>
            <person name="Hauser L."/>
            <person name="Kyrpides N."/>
            <person name="Mikhailova N."/>
            <person name="Romine M.F."/>
            <person name="Fredrickson J."/>
            <person name="Tiedje J."/>
            <person name="Richardson P."/>
        </authorList>
    </citation>
    <scope>NUCLEOTIDE SEQUENCE [LARGE SCALE GENOMIC DNA]</scope>
    <source>
        <strain evidence="1">CN-32</strain>
    </source>
</reference>
<dbReference type="STRING" id="319224.Sputcn32_1484"/>